<protein>
    <recommendedName>
        <fullName evidence="3">histidine kinase</fullName>
        <ecNumber evidence="3">2.7.13.3</ecNumber>
    </recommendedName>
</protein>
<evidence type="ECO:0000256" key="12">
    <source>
        <dbReference type="SAM" id="Phobius"/>
    </source>
</evidence>
<evidence type="ECO:0000259" key="13">
    <source>
        <dbReference type="PROSITE" id="PS50109"/>
    </source>
</evidence>
<evidence type="ECO:0000256" key="10">
    <source>
        <dbReference type="ARBA" id="ARBA00023012"/>
    </source>
</evidence>
<evidence type="ECO:0000256" key="3">
    <source>
        <dbReference type="ARBA" id="ARBA00012438"/>
    </source>
</evidence>
<dbReference type="InterPro" id="IPR005467">
    <property type="entry name" value="His_kinase_dom"/>
</dbReference>
<name>A0A7X0SH21_9BACL</name>
<comment type="catalytic activity">
    <reaction evidence="1">
        <text>ATP + protein L-histidine = ADP + protein N-phospho-L-histidine.</text>
        <dbReference type="EC" id="2.7.13.3"/>
    </reaction>
</comment>
<dbReference type="PANTHER" id="PTHR34220">
    <property type="entry name" value="SENSOR HISTIDINE KINASE YPDA"/>
    <property type="match status" value="1"/>
</dbReference>
<keyword evidence="4" id="KW-1003">Cell membrane</keyword>
<feature type="domain" description="Histidine kinase" evidence="13">
    <location>
        <begin position="474"/>
        <end position="576"/>
    </location>
</feature>
<dbReference type="AlphaFoldDB" id="A0A7X0SH21"/>
<evidence type="ECO:0000256" key="6">
    <source>
        <dbReference type="ARBA" id="ARBA00022679"/>
    </source>
</evidence>
<keyword evidence="16" id="KW-1185">Reference proteome</keyword>
<dbReference type="InterPro" id="IPR010559">
    <property type="entry name" value="Sig_transdc_His_kin_internal"/>
</dbReference>
<dbReference type="InterPro" id="IPR003594">
    <property type="entry name" value="HATPase_dom"/>
</dbReference>
<dbReference type="PROSITE" id="PS50109">
    <property type="entry name" value="HIS_KIN"/>
    <property type="match status" value="1"/>
</dbReference>
<dbReference type="EC" id="2.7.13.3" evidence="3"/>
<keyword evidence="5" id="KW-0597">Phosphoprotein</keyword>
<reference evidence="15 16" key="1">
    <citation type="submission" date="2020-08" db="EMBL/GenBank/DDBJ databases">
        <title>Cohnella phylogeny.</title>
        <authorList>
            <person name="Dunlap C."/>
        </authorList>
    </citation>
    <scope>NUCLEOTIDE SEQUENCE [LARGE SCALE GENOMIC DNA]</scope>
    <source>
        <strain evidence="15 16">CBP 2801</strain>
    </source>
</reference>
<evidence type="ECO:0000256" key="1">
    <source>
        <dbReference type="ARBA" id="ARBA00000085"/>
    </source>
</evidence>
<evidence type="ECO:0000259" key="14">
    <source>
        <dbReference type="PROSITE" id="PS50885"/>
    </source>
</evidence>
<dbReference type="Proteomes" id="UP000564644">
    <property type="component" value="Unassembled WGS sequence"/>
</dbReference>
<keyword evidence="7" id="KW-0547">Nucleotide-binding</keyword>
<dbReference type="SUPFAM" id="SSF55874">
    <property type="entry name" value="ATPase domain of HSP90 chaperone/DNA topoisomerase II/histidine kinase"/>
    <property type="match status" value="1"/>
</dbReference>
<evidence type="ECO:0000256" key="8">
    <source>
        <dbReference type="ARBA" id="ARBA00022777"/>
    </source>
</evidence>
<evidence type="ECO:0000256" key="2">
    <source>
        <dbReference type="ARBA" id="ARBA00004651"/>
    </source>
</evidence>
<dbReference type="CDD" id="cd06225">
    <property type="entry name" value="HAMP"/>
    <property type="match status" value="1"/>
</dbReference>
<accession>A0A7X0SH21</accession>
<gene>
    <name evidence="15" type="ORF">H7C18_02770</name>
</gene>
<evidence type="ECO:0000256" key="5">
    <source>
        <dbReference type="ARBA" id="ARBA00022553"/>
    </source>
</evidence>
<dbReference type="Pfam" id="PF06580">
    <property type="entry name" value="His_kinase"/>
    <property type="match status" value="1"/>
</dbReference>
<comment type="caution">
    <text evidence="15">The sequence shown here is derived from an EMBL/GenBank/DDBJ whole genome shotgun (WGS) entry which is preliminary data.</text>
</comment>
<dbReference type="InterPro" id="IPR050640">
    <property type="entry name" value="Bact_2-comp_sensor_kinase"/>
</dbReference>
<dbReference type="SMART" id="SM00304">
    <property type="entry name" value="HAMP"/>
    <property type="match status" value="1"/>
</dbReference>
<dbReference type="InterPro" id="IPR003660">
    <property type="entry name" value="HAMP_dom"/>
</dbReference>
<dbReference type="Gene3D" id="3.30.565.10">
    <property type="entry name" value="Histidine kinase-like ATPase, C-terminal domain"/>
    <property type="match status" value="1"/>
</dbReference>
<dbReference type="RefSeq" id="WP_185127482.1">
    <property type="nucleotide sequence ID" value="NZ_JACJVO010000003.1"/>
</dbReference>
<feature type="transmembrane region" description="Helical" evidence="12">
    <location>
        <begin position="294"/>
        <end position="313"/>
    </location>
</feature>
<dbReference type="GO" id="GO:0005524">
    <property type="term" value="F:ATP binding"/>
    <property type="evidence" value="ECO:0007669"/>
    <property type="project" value="UniProtKB-KW"/>
</dbReference>
<evidence type="ECO:0000256" key="11">
    <source>
        <dbReference type="ARBA" id="ARBA00023136"/>
    </source>
</evidence>
<dbReference type="Pfam" id="PF02518">
    <property type="entry name" value="HATPase_c"/>
    <property type="match status" value="1"/>
</dbReference>
<evidence type="ECO:0000313" key="15">
    <source>
        <dbReference type="EMBL" id="MBB6729808.1"/>
    </source>
</evidence>
<comment type="subcellular location">
    <subcellularLocation>
        <location evidence="2">Cell membrane</location>
        <topology evidence="2">Multi-pass membrane protein</topology>
    </subcellularLocation>
</comment>
<keyword evidence="6" id="KW-0808">Transferase</keyword>
<dbReference type="SUPFAM" id="SSF158472">
    <property type="entry name" value="HAMP domain-like"/>
    <property type="match status" value="1"/>
</dbReference>
<dbReference type="GO" id="GO:0005886">
    <property type="term" value="C:plasma membrane"/>
    <property type="evidence" value="ECO:0007669"/>
    <property type="project" value="UniProtKB-SubCell"/>
</dbReference>
<dbReference type="InterPro" id="IPR036890">
    <property type="entry name" value="HATPase_C_sf"/>
</dbReference>
<keyword evidence="10" id="KW-0902">Two-component regulatory system</keyword>
<evidence type="ECO:0000313" key="16">
    <source>
        <dbReference type="Proteomes" id="UP000564644"/>
    </source>
</evidence>
<keyword evidence="11 12" id="KW-0472">Membrane</keyword>
<dbReference type="PROSITE" id="PS50885">
    <property type="entry name" value="HAMP"/>
    <property type="match status" value="1"/>
</dbReference>
<keyword evidence="12" id="KW-1133">Transmembrane helix</keyword>
<evidence type="ECO:0000256" key="7">
    <source>
        <dbReference type="ARBA" id="ARBA00022741"/>
    </source>
</evidence>
<keyword evidence="12" id="KW-0812">Transmembrane</keyword>
<dbReference type="Gene3D" id="6.10.340.10">
    <property type="match status" value="1"/>
</dbReference>
<proteinExistence type="predicted"/>
<evidence type="ECO:0000256" key="9">
    <source>
        <dbReference type="ARBA" id="ARBA00022840"/>
    </source>
</evidence>
<dbReference type="GO" id="GO:0000155">
    <property type="term" value="F:phosphorelay sensor kinase activity"/>
    <property type="evidence" value="ECO:0007669"/>
    <property type="project" value="InterPro"/>
</dbReference>
<keyword evidence="8 15" id="KW-0418">Kinase</keyword>
<dbReference type="EMBL" id="JACJVO010000003">
    <property type="protein sequence ID" value="MBB6729808.1"/>
    <property type="molecule type" value="Genomic_DNA"/>
</dbReference>
<feature type="domain" description="HAMP" evidence="14">
    <location>
        <begin position="315"/>
        <end position="367"/>
    </location>
</feature>
<dbReference type="PANTHER" id="PTHR34220:SF7">
    <property type="entry name" value="SENSOR HISTIDINE KINASE YPDA"/>
    <property type="match status" value="1"/>
</dbReference>
<organism evidence="15 16">
    <name type="scientific">Cohnella zeiphila</name>
    <dbReference type="NCBI Taxonomy" id="2761120"/>
    <lineage>
        <taxon>Bacteria</taxon>
        <taxon>Bacillati</taxon>
        <taxon>Bacillota</taxon>
        <taxon>Bacilli</taxon>
        <taxon>Bacillales</taxon>
        <taxon>Paenibacillaceae</taxon>
        <taxon>Cohnella</taxon>
    </lineage>
</organism>
<evidence type="ECO:0000256" key="4">
    <source>
        <dbReference type="ARBA" id="ARBA00022475"/>
    </source>
</evidence>
<sequence>MQRNRTYGNRMTFQYKLFLTYSLVVLLPVVVLGTLAYRFSLDAVRQRTDQYIAGTASQMVDNIGYQLDAIGRMSDQIFFDESIQQALRLSEAGWDMQQAATMTVFPKLDAVMKIAPGNAALELYLRNEKFPELYYDHSKTKPLDRGKIYEVYHFSRLRQSEWYSGVQSALATYNPSWRQVGEDAAEHSVSLLRPLTDLNSHEPIGLLRIRAEMKDVFQSLLLRKFGVQGYLFVKDAEGRILYGSDPNRQPVFRWTEPEGAYYTMESPIPGTDWKLAVKIPYAELRKESVYVRNVTILACFGCLLLLLLINYAVSGYFSKRIRKIVSFLGVLKDGEWSRRFRYSGQDEFGYIASALNEMAENIDDLIRKVYVAGLEKKEAELRVLQSQINPHLLYNALSSITKMAKLNRNEDIHDMALGLAKFYRLTLNEGKDIIAIDREIEQIKAYIDIQRIRHGDRFSVSYDLDPSALGRKTIKLILQPFVENAFEHALFRGRLNIRIAVRREGERIVFRVIDDGAGIAPETLSQIMGEGEVRPGYGIRNVDERIKLQFGDEYGVTIASRPGIGTGVRILIPAAVP</sequence>
<keyword evidence="9" id="KW-0067">ATP-binding</keyword>